<protein>
    <submittedName>
        <fullName evidence="4">CapA family protein</fullName>
    </submittedName>
</protein>
<reference evidence="4 5" key="1">
    <citation type="submission" date="2018-06" db="EMBL/GenBank/DDBJ databases">
        <title>Actinomadura craniellae sp. nov. isolated from marine sponge Craniella sp.</title>
        <authorList>
            <person name="Li L."/>
            <person name="Xu Q.H."/>
            <person name="Lin H.W."/>
            <person name="Lu Y.H."/>
        </authorList>
    </citation>
    <scope>NUCLEOTIDE SEQUENCE [LARGE SCALE GENOMIC DNA]</scope>
    <source>
        <strain evidence="4 5">LHW63021</strain>
    </source>
</reference>
<dbReference type="InterPro" id="IPR019079">
    <property type="entry name" value="Capsule_synth_CapA"/>
</dbReference>
<dbReference type="Gene3D" id="3.60.21.10">
    <property type="match status" value="1"/>
</dbReference>
<gene>
    <name evidence="4" type="ORF">DPM19_14220</name>
</gene>
<evidence type="ECO:0000313" key="4">
    <source>
        <dbReference type="EMBL" id="RAY14966.1"/>
    </source>
</evidence>
<dbReference type="Pfam" id="PF09587">
    <property type="entry name" value="PGA_cap"/>
    <property type="match status" value="1"/>
</dbReference>
<dbReference type="Proteomes" id="UP000251891">
    <property type="component" value="Unassembled WGS sequence"/>
</dbReference>
<dbReference type="InterPro" id="IPR052169">
    <property type="entry name" value="CW_Biosynth-Accessory"/>
</dbReference>
<dbReference type="EMBL" id="QLYX01000005">
    <property type="protein sequence ID" value="RAY14966.1"/>
    <property type="molecule type" value="Genomic_DNA"/>
</dbReference>
<dbReference type="CDD" id="cd07381">
    <property type="entry name" value="MPP_CapA"/>
    <property type="match status" value="1"/>
</dbReference>
<dbReference type="OrthoDB" id="9810718at2"/>
<accession>A0A365H7M2</accession>
<dbReference type="AlphaFoldDB" id="A0A365H7M2"/>
<feature type="region of interest" description="Disordered" evidence="2">
    <location>
        <begin position="328"/>
        <end position="347"/>
    </location>
</feature>
<comment type="caution">
    <text evidence="4">The sequence shown here is derived from an EMBL/GenBank/DDBJ whole genome shotgun (WGS) entry which is preliminary data.</text>
</comment>
<dbReference type="PANTHER" id="PTHR33393">
    <property type="entry name" value="POLYGLUTAMINE SYNTHESIS ACCESSORY PROTEIN RV0574C-RELATED"/>
    <property type="match status" value="1"/>
</dbReference>
<organism evidence="4 5">
    <name type="scientific">Actinomadura craniellae</name>
    <dbReference type="NCBI Taxonomy" id="2231787"/>
    <lineage>
        <taxon>Bacteria</taxon>
        <taxon>Bacillati</taxon>
        <taxon>Actinomycetota</taxon>
        <taxon>Actinomycetes</taxon>
        <taxon>Streptosporangiales</taxon>
        <taxon>Thermomonosporaceae</taxon>
        <taxon>Actinomadura</taxon>
    </lineage>
</organism>
<keyword evidence="5" id="KW-1185">Reference proteome</keyword>
<comment type="similarity">
    <text evidence="1">Belongs to the CapA family.</text>
</comment>
<evidence type="ECO:0000256" key="2">
    <source>
        <dbReference type="SAM" id="MobiDB-lite"/>
    </source>
</evidence>
<name>A0A365H7M2_9ACTN</name>
<dbReference type="InterPro" id="IPR029052">
    <property type="entry name" value="Metallo-depent_PP-like"/>
</dbReference>
<proteinExistence type="inferred from homology"/>
<feature type="domain" description="Capsule synthesis protein CapA" evidence="3">
    <location>
        <begin position="31"/>
        <end position="272"/>
    </location>
</feature>
<evidence type="ECO:0000313" key="5">
    <source>
        <dbReference type="Proteomes" id="UP000251891"/>
    </source>
</evidence>
<sequence>MAGAALLLTTACGPLATAIDEGTEPKKHPVTMAFGGDVHFEGMLRAKLDADPDAVFGSVANILRGSDIAMVNLETAITTGGVQAPKQFAFRAPPTAFRALKSAGVDVVSMANNHGMDYGEPGLRDSLAAARSANFPVVGIGENAAAAYRPWTVTVKNTKVAVIGATQVLDDNLITAWTATDAQAGLASAKDAPRLVQAVRAAREQADIVVVHLHWGQELNSCATPVQRTLAGQLVDAGADAVVGGHAHVLQAGGYLRGKYVHYGLGNFLFYNSSGRTAQSGVLELTFDPARRDRPVTRSEWRPATIVNGVAQPLRDAPADQARRQWEGLRSCADVRPTPDGAPATSG</sequence>
<dbReference type="SUPFAM" id="SSF56300">
    <property type="entry name" value="Metallo-dependent phosphatases"/>
    <property type="match status" value="1"/>
</dbReference>
<evidence type="ECO:0000259" key="3">
    <source>
        <dbReference type="SMART" id="SM00854"/>
    </source>
</evidence>
<dbReference type="SMART" id="SM00854">
    <property type="entry name" value="PGA_cap"/>
    <property type="match status" value="1"/>
</dbReference>
<evidence type="ECO:0000256" key="1">
    <source>
        <dbReference type="ARBA" id="ARBA00005662"/>
    </source>
</evidence>
<dbReference type="PANTHER" id="PTHR33393:SF13">
    <property type="entry name" value="PGA BIOSYNTHESIS PROTEIN CAPA"/>
    <property type="match status" value="1"/>
</dbReference>